<dbReference type="RefSeq" id="XP_067918231.1">
    <property type="nucleotide sequence ID" value="XM_068069791.1"/>
</dbReference>
<dbReference type="InterPro" id="IPR058240">
    <property type="entry name" value="rSAM_sf"/>
</dbReference>
<evidence type="ECO:0000256" key="3">
    <source>
        <dbReference type="SAM" id="MobiDB-lite"/>
    </source>
</evidence>
<feature type="non-terminal residue" evidence="4">
    <location>
        <position position="144"/>
    </location>
</feature>
<dbReference type="PANTHER" id="PTHR22960:SF0">
    <property type="entry name" value="MOLYBDENUM COFACTOR BIOSYNTHESIS PROTEIN 1"/>
    <property type="match status" value="1"/>
</dbReference>
<evidence type="ECO:0000256" key="1">
    <source>
        <dbReference type="ARBA" id="ARBA00005046"/>
    </source>
</evidence>
<organism evidence="4 5">
    <name type="scientific">Cystoisospora suis</name>
    <dbReference type="NCBI Taxonomy" id="483139"/>
    <lineage>
        <taxon>Eukaryota</taxon>
        <taxon>Sar</taxon>
        <taxon>Alveolata</taxon>
        <taxon>Apicomplexa</taxon>
        <taxon>Conoidasida</taxon>
        <taxon>Coccidia</taxon>
        <taxon>Eucoccidiorida</taxon>
        <taxon>Eimeriorina</taxon>
        <taxon>Sarcocystidae</taxon>
        <taxon>Cystoisospora</taxon>
    </lineage>
</organism>
<keyword evidence="2" id="KW-0501">Molybdenum cofactor biosynthesis</keyword>
<feature type="compositionally biased region" description="Basic and acidic residues" evidence="3">
    <location>
        <begin position="85"/>
        <end position="99"/>
    </location>
</feature>
<dbReference type="GO" id="GO:0061798">
    <property type="term" value="F:GTP 3',8'-cyclase activity"/>
    <property type="evidence" value="ECO:0007669"/>
    <property type="project" value="TreeGrafter"/>
</dbReference>
<dbReference type="Gene3D" id="3.20.20.70">
    <property type="entry name" value="Aldolase class I"/>
    <property type="match status" value="1"/>
</dbReference>
<dbReference type="InterPro" id="IPR050105">
    <property type="entry name" value="MoCo_biosynth_MoaA/MoaC"/>
</dbReference>
<dbReference type="PANTHER" id="PTHR22960">
    <property type="entry name" value="MOLYBDOPTERIN COFACTOR SYNTHESIS PROTEIN A"/>
    <property type="match status" value="1"/>
</dbReference>
<evidence type="ECO:0000313" key="4">
    <source>
        <dbReference type="EMBL" id="PHJ16503.1"/>
    </source>
</evidence>
<gene>
    <name evidence="4" type="ORF">CSUI_009679</name>
</gene>
<dbReference type="EMBL" id="MIGC01005868">
    <property type="protein sequence ID" value="PHJ16503.1"/>
    <property type="molecule type" value="Genomic_DNA"/>
</dbReference>
<protein>
    <submittedName>
        <fullName evidence="4">Radical sam domain-containing protein</fullName>
    </submittedName>
</protein>
<dbReference type="GO" id="GO:0006777">
    <property type="term" value="P:Mo-molybdopterin cofactor biosynthetic process"/>
    <property type="evidence" value="ECO:0007669"/>
    <property type="project" value="UniProtKB-KW"/>
</dbReference>
<dbReference type="GO" id="GO:0061799">
    <property type="term" value="F:cyclic pyranopterin monophosphate synthase activity"/>
    <property type="evidence" value="ECO:0007669"/>
    <property type="project" value="TreeGrafter"/>
</dbReference>
<reference evidence="4 5" key="1">
    <citation type="journal article" date="2017" name="Int. J. Parasitol.">
        <title>The genome of the protozoan parasite Cystoisospora suis and a reverse vaccinology approach to identify vaccine candidates.</title>
        <authorList>
            <person name="Palmieri N."/>
            <person name="Shrestha A."/>
            <person name="Ruttkowski B."/>
            <person name="Beck T."/>
            <person name="Vogl C."/>
            <person name="Tomley F."/>
            <person name="Blake D.P."/>
            <person name="Joachim A."/>
        </authorList>
    </citation>
    <scope>NUCLEOTIDE SEQUENCE [LARGE SCALE GENOMIC DNA]</scope>
    <source>
        <strain evidence="4 5">Wien I</strain>
    </source>
</reference>
<dbReference type="Proteomes" id="UP000221165">
    <property type="component" value="Unassembled WGS sequence"/>
</dbReference>
<dbReference type="SUPFAM" id="SSF102114">
    <property type="entry name" value="Radical SAM enzymes"/>
    <property type="match status" value="1"/>
</dbReference>
<dbReference type="VEuPathDB" id="ToxoDB:CSUI_009679"/>
<dbReference type="AlphaFoldDB" id="A0A2C6KJD0"/>
<accession>A0A2C6KJD0</accession>
<keyword evidence="5" id="KW-1185">Reference proteome</keyword>
<comment type="caution">
    <text evidence="4">The sequence shown here is derived from an EMBL/GenBank/DDBJ whole genome shotgun (WGS) entry which is preliminary data.</text>
</comment>
<comment type="pathway">
    <text evidence="1">Cofactor biosynthesis; molybdopterin biosynthesis.</text>
</comment>
<evidence type="ECO:0000313" key="5">
    <source>
        <dbReference type="Proteomes" id="UP000221165"/>
    </source>
</evidence>
<name>A0A2C6KJD0_9APIC</name>
<dbReference type="InterPro" id="IPR013785">
    <property type="entry name" value="Aldolase_TIM"/>
</dbReference>
<feature type="region of interest" description="Disordered" evidence="3">
    <location>
        <begin position="76"/>
        <end position="108"/>
    </location>
</feature>
<dbReference type="GeneID" id="94433002"/>
<evidence type="ECO:0000256" key="2">
    <source>
        <dbReference type="ARBA" id="ARBA00023150"/>
    </source>
</evidence>
<dbReference type="OrthoDB" id="429626at2759"/>
<proteinExistence type="predicted"/>
<sequence>MHAIAEDFSLIKVNVVLLRGFNDNEIEDFVQLTESLPIHVRFIEFMPFHQNGWSYELFVSKKEILSRIQRAFPSLRSLSEDQETHEEKERGEEEEENKKKQLKEKKIKPRPGESACVYYVPGFEGCVGVISSLSDHFCSSCNRL</sequence>